<dbReference type="AlphaFoldDB" id="A0ABD1KDK2"/>
<proteinExistence type="predicted"/>
<dbReference type="InterPro" id="IPR033557">
    <property type="entry name" value="CIMAP2"/>
</dbReference>
<gene>
    <name evidence="1" type="ORF">ACEWY4_006492</name>
</gene>
<sequence>MPQILYREAWTKKRQLAEDLGPGKYDLKTFTDVLKEKPGSVRGVCDSREERFKDYSKKCPAGPGSYGKGGVPTALLDERRMRPMGSYATMDFSAGIERFADEPVDCGLCPGTYELKSFTELILEHHVGKKGPYRIFTGRRDKPINFGYFAAPRTACVNPDKYYLPPMFGENLKTPQKRYHGQFGKGERFPSVPSERIYRSTLAQRREPTDQPGPGYYPIAPLTQVENRAPPPFLSSSKRFSRKFGKLLQGNSCIVGPGRYNFDHKVPKSQEKRTAAFKSHTIRYLANIDQDIFGQERLRSINIPDRQRPYHRHPDEALRCSTAAS</sequence>
<dbReference type="PANTHER" id="PTHR34914:SF1">
    <property type="entry name" value="LYMPHOCYTE EXPANSION MOLECULE"/>
    <property type="match status" value="1"/>
</dbReference>
<accession>A0ABD1KDK2</accession>
<dbReference type="EMBL" id="JBHFQA010000006">
    <property type="protein sequence ID" value="KAL2097285.1"/>
    <property type="molecule type" value="Genomic_DNA"/>
</dbReference>
<evidence type="ECO:0000313" key="2">
    <source>
        <dbReference type="Proteomes" id="UP001591681"/>
    </source>
</evidence>
<reference evidence="1 2" key="1">
    <citation type="submission" date="2024-09" db="EMBL/GenBank/DDBJ databases">
        <title>A chromosome-level genome assembly of Gray's grenadier anchovy, Coilia grayii.</title>
        <authorList>
            <person name="Fu Z."/>
        </authorList>
    </citation>
    <scope>NUCLEOTIDE SEQUENCE [LARGE SCALE GENOMIC DNA]</scope>
    <source>
        <strain evidence="1">G4</strain>
        <tissue evidence="1">Muscle</tissue>
    </source>
</reference>
<name>A0ABD1KDK2_9TELE</name>
<evidence type="ECO:0000313" key="1">
    <source>
        <dbReference type="EMBL" id="KAL2097285.1"/>
    </source>
</evidence>
<dbReference type="Proteomes" id="UP001591681">
    <property type="component" value="Unassembled WGS sequence"/>
</dbReference>
<organism evidence="1 2">
    <name type="scientific">Coilia grayii</name>
    <name type="common">Gray's grenadier anchovy</name>
    <dbReference type="NCBI Taxonomy" id="363190"/>
    <lineage>
        <taxon>Eukaryota</taxon>
        <taxon>Metazoa</taxon>
        <taxon>Chordata</taxon>
        <taxon>Craniata</taxon>
        <taxon>Vertebrata</taxon>
        <taxon>Euteleostomi</taxon>
        <taxon>Actinopterygii</taxon>
        <taxon>Neopterygii</taxon>
        <taxon>Teleostei</taxon>
        <taxon>Clupei</taxon>
        <taxon>Clupeiformes</taxon>
        <taxon>Clupeoidei</taxon>
        <taxon>Engraulidae</taxon>
        <taxon>Coilinae</taxon>
        <taxon>Coilia</taxon>
    </lineage>
</organism>
<comment type="caution">
    <text evidence="1">The sequence shown here is derived from an EMBL/GenBank/DDBJ whole genome shotgun (WGS) entry which is preliminary data.</text>
</comment>
<protein>
    <submittedName>
        <fullName evidence="1">Uncharacterized protein</fullName>
    </submittedName>
</protein>
<keyword evidence="2" id="KW-1185">Reference proteome</keyword>
<dbReference type="PANTHER" id="PTHR34914">
    <property type="entry name" value="LYMPHOCYTE EXPANSION MOLECULE"/>
    <property type="match status" value="1"/>
</dbReference>